<dbReference type="EMBL" id="JBIGIB010000005">
    <property type="protein sequence ID" value="MFG6468544.1"/>
    <property type="molecule type" value="Genomic_DNA"/>
</dbReference>
<dbReference type="Proteomes" id="UP001606303">
    <property type="component" value="Unassembled WGS sequence"/>
</dbReference>
<proteinExistence type="predicted"/>
<evidence type="ECO:0000313" key="4">
    <source>
        <dbReference type="Proteomes" id="UP001606303"/>
    </source>
</evidence>
<dbReference type="Pfam" id="PF09335">
    <property type="entry name" value="VTT_dom"/>
    <property type="match status" value="1"/>
</dbReference>
<evidence type="ECO:0000313" key="3">
    <source>
        <dbReference type="EMBL" id="MFG6468544.1"/>
    </source>
</evidence>
<feature type="transmembrane region" description="Helical" evidence="1">
    <location>
        <begin position="168"/>
        <end position="196"/>
    </location>
</feature>
<keyword evidence="4" id="KW-1185">Reference proteome</keyword>
<evidence type="ECO:0000259" key="2">
    <source>
        <dbReference type="Pfam" id="PF09335"/>
    </source>
</evidence>
<evidence type="ECO:0000256" key="1">
    <source>
        <dbReference type="SAM" id="Phobius"/>
    </source>
</evidence>
<feature type="domain" description="VTT" evidence="2">
    <location>
        <begin position="73"/>
        <end position="187"/>
    </location>
</feature>
<feature type="transmembrane region" description="Helical" evidence="1">
    <location>
        <begin position="58"/>
        <end position="86"/>
    </location>
</feature>
<protein>
    <submittedName>
        <fullName evidence="3">VTT domain-containing protein</fullName>
    </submittedName>
</protein>
<dbReference type="RefSeq" id="WP_394386792.1">
    <property type="nucleotide sequence ID" value="NZ_JBIGIB010000005.1"/>
</dbReference>
<dbReference type="InterPro" id="IPR032816">
    <property type="entry name" value="VTT_dom"/>
</dbReference>
<name>A0ABW7H2V0_9BURK</name>
<keyword evidence="1" id="KW-0812">Transmembrane</keyword>
<gene>
    <name evidence="3" type="ORF">ACG01O_18120</name>
</gene>
<accession>A0ABW7H2V0</accession>
<organism evidence="3 4">
    <name type="scientific">Pelomonas baiyunensis</name>
    <dbReference type="NCBI Taxonomy" id="3299026"/>
    <lineage>
        <taxon>Bacteria</taxon>
        <taxon>Pseudomonadati</taxon>
        <taxon>Pseudomonadota</taxon>
        <taxon>Betaproteobacteria</taxon>
        <taxon>Burkholderiales</taxon>
        <taxon>Sphaerotilaceae</taxon>
        <taxon>Roseateles</taxon>
    </lineage>
</organism>
<comment type="caution">
    <text evidence="3">The sequence shown here is derived from an EMBL/GenBank/DDBJ whole genome shotgun (WGS) entry which is preliminary data.</text>
</comment>
<sequence length="198" mass="20819">MTLPPALRRRPASLRGRWVALLLFTALLWAVVHFSGLRSHIGLQPLREAVLAHPVSGLAAFTALFALANLAHVPGAFFLAAAVLALGPLPGGLATYGAACVACTVTFVVVRALGGDALREFKGPVARRLFARLDAHPVRSVAALRLAFHSVPALNYTLALSGVGWRSYVAGTLLGLPIPIAVATLLFDTLAGWFGWVA</sequence>
<reference evidence="3 4" key="1">
    <citation type="submission" date="2024-08" db="EMBL/GenBank/DDBJ databases">
        <authorList>
            <person name="Lu H."/>
        </authorList>
    </citation>
    <scope>NUCLEOTIDE SEQUENCE [LARGE SCALE GENOMIC DNA]</scope>
    <source>
        <strain evidence="3 4">BYS87W</strain>
    </source>
</reference>
<keyword evidence="1" id="KW-1133">Transmembrane helix</keyword>
<keyword evidence="1" id="KW-0472">Membrane</keyword>
<feature type="transmembrane region" description="Helical" evidence="1">
    <location>
        <begin position="93"/>
        <end position="114"/>
    </location>
</feature>